<dbReference type="Proteomes" id="UP000829517">
    <property type="component" value="Unassembled WGS sequence"/>
</dbReference>
<keyword evidence="1" id="KW-0812">Transmembrane</keyword>
<feature type="transmembrane region" description="Helical" evidence="1">
    <location>
        <begin position="65"/>
        <end position="83"/>
    </location>
</feature>
<organism evidence="2 3">
    <name type="scientific">Joostella atrarenae</name>
    <dbReference type="NCBI Taxonomy" id="679257"/>
    <lineage>
        <taxon>Bacteria</taxon>
        <taxon>Pseudomonadati</taxon>
        <taxon>Bacteroidota</taxon>
        <taxon>Flavobacteriia</taxon>
        <taxon>Flavobacteriales</taxon>
        <taxon>Flavobacteriaceae</taxon>
        <taxon>Joostella</taxon>
    </lineage>
</organism>
<feature type="transmembrane region" description="Helical" evidence="1">
    <location>
        <begin position="42"/>
        <end position="58"/>
    </location>
</feature>
<reference evidence="2 3" key="1">
    <citation type="submission" date="2021-01" db="EMBL/GenBank/DDBJ databases">
        <title>Genome sequencing of Joostella atrarenae M1-2 (= KCTC 23194).</title>
        <authorList>
            <person name="Zakaria M.R."/>
            <person name="Lam M.Q."/>
            <person name="Chong C.S."/>
        </authorList>
    </citation>
    <scope>NUCLEOTIDE SEQUENCE [LARGE SCALE GENOMIC DNA]</scope>
    <source>
        <strain evidence="2 3">M1-2</strain>
    </source>
</reference>
<gene>
    <name evidence="2" type="ORF">JM658_14085</name>
</gene>
<sequence>MIALASILIFIGFYCLYSGSKKATLNTSVIDNWFQKENENLKFVGPILLIAALVISVLEKGFASGIFLWFIILMTIGSLIVILSPLKILNYKTVLVSFIFIVIIENFIL</sequence>
<feature type="transmembrane region" description="Helical" evidence="1">
    <location>
        <begin position="89"/>
        <end position="108"/>
    </location>
</feature>
<keyword evidence="1" id="KW-1133">Transmembrane helix</keyword>
<proteinExistence type="predicted"/>
<dbReference type="InterPro" id="IPR021762">
    <property type="entry name" value="DUF3325"/>
</dbReference>
<dbReference type="EMBL" id="JAETXX010000011">
    <property type="protein sequence ID" value="MCF8715962.1"/>
    <property type="molecule type" value="Genomic_DNA"/>
</dbReference>
<evidence type="ECO:0000256" key="1">
    <source>
        <dbReference type="SAM" id="Phobius"/>
    </source>
</evidence>
<dbReference type="RefSeq" id="WP_236959927.1">
    <property type="nucleotide sequence ID" value="NZ_JAETXX010000011.1"/>
</dbReference>
<evidence type="ECO:0000313" key="3">
    <source>
        <dbReference type="Proteomes" id="UP000829517"/>
    </source>
</evidence>
<protein>
    <submittedName>
        <fullName evidence="2">Uncharacterized protein</fullName>
    </submittedName>
</protein>
<evidence type="ECO:0000313" key="2">
    <source>
        <dbReference type="EMBL" id="MCF8715962.1"/>
    </source>
</evidence>
<accession>A0ABS9J6B1</accession>
<keyword evidence="3" id="KW-1185">Reference proteome</keyword>
<comment type="caution">
    <text evidence="2">The sequence shown here is derived from an EMBL/GenBank/DDBJ whole genome shotgun (WGS) entry which is preliminary data.</text>
</comment>
<keyword evidence="1" id="KW-0472">Membrane</keyword>
<name>A0ABS9J6B1_9FLAO</name>
<dbReference type="Pfam" id="PF11804">
    <property type="entry name" value="DUF3325"/>
    <property type="match status" value="1"/>
</dbReference>